<dbReference type="InterPro" id="IPR011032">
    <property type="entry name" value="GroES-like_sf"/>
</dbReference>
<dbReference type="InterPro" id="IPR013154">
    <property type="entry name" value="ADH-like_N"/>
</dbReference>
<dbReference type="Gene3D" id="3.40.50.720">
    <property type="entry name" value="NAD(P)-binding Rossmann-like Domain"/>
    <property type="match status" value="1"/>
</dbReference>
<dbReference type="SUPFAM" id="SSF50129">
    <property type="entry name" value="GroES-like"/>
    <property type="match status" value="1"/>
</dbReference>
<accession>A0ABP4VFM4</accession>
<evidence type="ECO:0000313" key="3">
    <source>
        <dbReference type="Proteomes" id="UP001501138"/>
    </source>
</evidence>
<dbReference type="Proteomes" id="UP001501138">
    <property type="component" value="Unassembled WGS sequence"/>
</dbReference>
<name>A0ABP4VFM4_9MICO</name>
<gene>
    <name evidence="2" type="ORF">GCM10009809_15760</name>
</gene>
<evidence type="ECO:0000313" key="2">
    <source>
        <dbReference type="EMBL" id="GAA1720976.1"/>
    </source>
</evidence>
<dbReference type="Pfam" id="PF08240">
    <property type="entry name" value="ADH_N"/>
    <property type="match status" value="1"/>
</dbReference>
<organism evidence="2 3">
    <name type="scientific">Isoptericola hypogeus</name>
    <dbReference type="NCBI Taxonomy" id="300179"/>
    <lineage>
        <taxon>Bacteria</taxon>
        <taxon>Bacillati</taxon>
        <taxon>Actinomycetota</taxon>
        <taxon>Actinomycetes</taxon>
        <taxon>Micrococcales</taxon>
        <taxon>Promicromonosporaceae</taxon>
        <taxon>Isoptericola</taxon>
    </lineage>
</organism>
<proteinExistence type="predicted"/>
<dbReference type="PANTHER" id="PTHR44013:SF1">
    <property type="entry name" value="ZINC-TYPE ALCOHOL DEHYDROGENASE-LIKE PROTEIN C16A3.02C"/>
    <property type="match status" value="1"/>
</dbReference>
<dbReference type="InterPro" id="IPR020843">
    <property type="entry name" value="ER"/>
</dbReference>
<dbReference type="Pfam" id="PF13602">
    <property type="entry name" value="ADH_zinc_N_2"/>
    <property type="match status" value="1"/>
</dbReference>
<dbReference type="EMBL" id="BAAAPM010000003">
    <property type="protein sequence ID" value="GAA1720976.1"/>
    <property type="molecule type" value="Genomic_DNA"/>
</dbReference>
<dbReference type="SUPFAM" id="SSF51735">
    <property type="entry name" value="NAD(P)-binding Rossmann-fold domains"/>
    <property type="match status" value="1"/>
</dbReference>
<evidence type="ECO:0000259" key="1">
    <source>
        <dbReference type="SMART" id="SM00829"/>
    </source>
</evidence>
<dbReference type="PANTHER" id="PTHR44013">
    <property type="entry name" value="ZINC-TYPE ALCOHOL DEHYDROGENASE-LIKE PROTEIN C16A3.02C"/>
    <property type="match status" value="1"/>
</dbReference>
<dbReference type="InterPro" id="IPR052733">
    <property type="entry name" value="Chloroplast_QOR"/>
</dbReference>
<keyword evidence="3" id="KW-1185">Reference proteome</keyword>
<comment type="caution">
    <text evidence="2">The sequence shown here is derived from an EMBL/GenBank/DDBJ whole genome shotgun (WGS) entry which is preliminary data.</text>
</comment>
<dbReference type="Gene3D" id="3.90.180.10">
    <property type="entry name" value="Medium-chain alcohol dehydrogenases, catalytic domain"/>
    <property type="match status" value="1"/>
</dbReference>
<protein>
    <submittedName>
        <fullName evidence="2">NAD(P)-dependent alcohol dehydrogenase</fullName>
    </submittedName>
</protein>
<dbReference type="RefSeq" id="WP_344247343.1">
    <property type="nucleotide sequence ID" value="NZ_BAAAPM010000003.1"/>
</dbReference>
<sequence length="322" mass="33428">MRAIVQDRYGTAEVLRLDEVDPPEPGPGEVRVRVRAAALDAGVWYLTTGRPPVAQLAFGLRRPKNRVAGQELAGTVDAVGAGVRRFAVGDEVFGTGRGAFAEVAVARENRLAHRPPQVAPEVAAALGVSGTTALQAVRDIGEVGAGQRVLVTGAGGGVGTFVVALSVARGARVTAVAGPDKADLVARLGAERHVDYTREPITAAGTHDVVVDVAGNRPLRELRRVLDPRGTLVLLGAGVTTSGFLGGAERQVRAALWSPFLRQRMRGFIGIAQADDLATLAGMCVDGRLTPAVEAVRPLAEAPDAVRELGAGHARGKTVLVP</sequence>
<reference evidence="3" key="1">
    <citation type="journal article" date="2019" name="Int. J. Syst. Evol. Microbiol.">
        <title>The Global Catalogue of Microorganisms (GCM) 10K type strain sequencing project: providing services to taxonomists for standard genome sequencing and annotation.</title>
        <authorList>
            <consortium name="The Broad Institute Genomics Platform"/>
            <consortium name="The Broad Institute Genome Sequencing Center for Infectious Disease"/>
            <person name="Wu L."/>
            <person name="Ma J."/>
        </authorList>
    </citation>
    <scope>NUCLEOTIDE SEQUENCE [LARGE SCALE GENOMIC DNA]</scope>
    <source>
        <strain evidence="3">JCM 15589</strain>
    </source>
</reference>
<dbReference type="CDD" id="cd08267">
    <property type="entry name" value="MDR1"/>
    <property type="match status" value="1"/>
</dbReference>
<feature type="domain" description="Enoyl reductase (ER)" evidence="1">
    <location>
        <begin position="10"/>
        <end position="320"/>
    </location>
</feature>
<dbReference type="InterPro" id="IPR036291">
    <property type="entry name" value="NAD(P)-bd_dom_sf"/>
</dbReference>
<dbReference type="SMART" id="SM00829">
    <property type="entry name" value="PKS_ER"/>
    <property type="match status" value="1"/>
</dbReference>